<dbReference type="SUPFAM" id="SSF54814">
    <property type="entry name" value="Prokaryotic type KH domain (KH-domain type II)"/>
    <property type="match status" value="1"/>
</dbReference>
<dbReference type="GO" id="GO:0005737">
    <property type="term" value="C:cytoplasm"/>
    <property type="evidence" value="ECO:0007669"/>
    <property type="project" value="UniProtKB-SubCell"/>
</dbReference>
<dbReference type="GO" id="GO:0003723">
    <property type="term" value="F:RNA binding"/>
    <property type="evidence" value="ECO:0007669"/>
    <property type="project" value="UniProtKB-UniRule"/>
</dbReference>
<dbReference type="AlphaFoldDB" id="A0A365H0A6"/>
<name>A0A365H0A6_9ACTN</name>
<keyword evidence="2 3" id="KW-0694">RNA-binding</keyword>
<protein>
    <recommendedName>
        <fullName evidence="3">RNA-binding protein KhpA</fullName>
    </recommendedName>
    <alternativeName>
        <fullName evidence="3">KH-domain protein A</fullName>
    </alternativeName>
</protein>
<evidence type="ECO:0000313" key="5">
    <source>
        <dbReference type="Proteomes" id="UP000251891"/>
    </source>
</evidence>
<comment type="similarity">
    <text evidence="3">Belongs to the KhpA RNA-binding protein family.</text>
</comment>
<keyword evidence="5" id="KW-1185">Reference proteome</keyword>
<dbReference type="CDD" id="cd22533">
    <property type="entry name" value="KH-II_YlqC-like"/>
    <property type="match status" value="1"/>
</dbReference>
<dbReference type="Proteomes" id="UP000251891">
    <property type="component" value="Unassembled WGS sequence"/>
</dbReference>
<dbReference type="EMBL" id="QLYX01000013">
    <property type="protein sequence ID" value="RAY12476.1"/>
    <property type="molecule type" value="Genomic_DNA"/>
</dbReference>
<dbReference type="PANTHER" id="PTHR34654:SF1">
    <property type="entry name" value="RNA-BINDING PROTEIN KHPA"/>
    <property type="match status" value="1"/>
</dbReference>
<evidence type="ECO:0000313" key="4">
    <source>
        <dbReference type="EMBL" id="RAY12476.1"/>
    </source>
</evidence>
<dbReference type="NCBIfam" id="NF002761">
    <property type="entry name" value="PRK02821.1"/>
    <property type="match status" value="1"/>
</dbReference>
<dbReference type="Pfam" id="PF13083">
    <property type="entry name" value="KH_KhpA-B"/>
    <property type="match status" value="1"/>
</dbReference>
<comment type="subcellular location">
    <subcellularLocation>
        <location evidence="3">Cytoplasm</location>
    </subcellularLocation>
</comment>
<evidence type="ECO:0000256" key="3">
    <source>
        <dbReference type="HAMAP-Rule" id="MF_00088"/>
    </source>
</evidence>
<comment type="function">
    <text evidence="3">A probable RNA-binding protein.</text>
</comment>
<sequence>MLEEALEHLVRGIVEHPDEVRVRPRRIRGGRVLEVRVHPEDLGKVIGRSGRTAKALRTVVSALSGGRYVRVDLLDVNEVR</sequence>
<gene>
    <name evidence="3" type="primary">khpA</name>
    <name evidence="4" type="ORF">DPM19_25405</name>
</gene>
<dbReference type="PROSITE" id="PS50084">
    <property type="entry name" value="KH_TYPE_1"/>
    <property type="match status" value="1"/>
</dbReference>
<dbReference type="Gene3D" id="3.30.300.20">
    <property type="match status" value="1"/>
</dbReference>
<organism evidence="4 5">
    <name type="scientific">Actinomadura craniellae</name>
    <dbReference type="NCBI Taxonomy" id="2231787"/>
    <lineage>
        <taxon>Bacteria</taxon>
        <taxon>Bacillati</taxon>
        <taxon>Actinomycetota</taxon>
        <taxon>Actinomycetes</taxon>
        <taxon>Streptosporangiales</taxon>
        <taxon>Thermomonosporaceae</taxon>
        <taxon>Actinomadura</taxon>
    </lineage>
</organism>
<keyword evidence="1 3" id="KW-0963">Cytoplasm</keyword>
<dbReference type="PANTHER" id="PTHR34654">
    <property type="entry name" value="UPF0109 PROTEIN SCO5592"/>
    <property type="match status" value="1"/>
</dbReference>
<dbReference type="HAMAP" id="MF_00088">
    <property type="entry name" value="KhpA"/>
    <property type="match status" value="1"/>
</dbReference>
<dbReference type="InterPro" id="IPR009019">
    <property type="entry name" value="KH_sf_prok-type"/>
</dbReference>
<dbReference type="RefSeq" id="WP_111870533.1">
    <property type="nucleotide sequence ID" value="NZ_QLYX01000013.1"/>
</dbReference>
<dbReference type="InterPro" id="IPR020627">
    <property type="entry name" value="KhpA"/>
</dbReference>
<proteinExistence type="inferred from homology"/>
<evidence type="ECO:0000256" key="2">
    <source>
        <dbReference type="ARBA" id="ARBA00022884"/>
    </source>
</evidence>
<dbReference type="InterPro" id="IPR015946">
    <property type="entry name" value="KH_dom-like_a/b"/>
</dbReference>
<dbReference type="OrthoDB" id="9812389at2"/>
<comment type="caution">
    <text evidence="4">The sequence shown here is derived from an EMBL/GenBank/DDBJ whole genome shotgun (WGS) entry which is preliminary data.</text>
</comment>
<reference evidence="4 5" key="1">
    <citation type="submission" date="2018-06" db="EMBL/GenBank/DDBJ databases">
        <title>Actinomadura craniellae sp. nov. isolated from marine sponge Craniella sp.</title>
        <authorList>
            <person name="Li L."/>
            <person name="Xu Q.H."/>
            <person name="Lin H.W."/>
            <person name="Lu Y.H."/>
        </authorList>
    </citation>
    <scope>NUCLEOTIDE SEQUENCE [LARGE SCALE GENOMIC DNA]</scope>
    <source>
        <strain evidence="4 5">LHW63021</strain>
    </source>
</reference>
<evidence type="ECO:0000256" key="1">
    <source>
        <dbReference type="ARBA" id="ARBA00022490"/>
    </source>
</evidence>
<accession>A0A365H0A6</accession>